<dbReference type="NCBIfam" id="TIGR00009">
    <property type="entry name" value="L28"/>
    <property type="match status" value="1"/>
</dbReference>
<dbReference type="InterPro" id="IPR026569">
    <property type="entry name" value="Ribosomal_bL28"/>
</dbReference>
<dbReference type="PANTHER" id="PTHR39080:SF1">
    <property type="entry name" value="LARGE RIBOSOMAL SUBUNIT PROTEIN BL28A"/>
    <property type="match status" value="1"/>
</dbReference>
<dbReference type="OrthoDB" id="9805609at2"/>
<reference evidence="6 7" key="1">
    <citation type="journal article" date="2012" name="ISME J.">
        <title>Nitrification expanded: discovery, physiology and genomics of a nitrite-oxidizing bacterium from the phylum Chloroflexi.</title>
        <authorList>
            <person name="Sorokin D.Y."/>
            <person name="Lucker S."/>
            <person name="Vejmelkova D."/>
            <person name="Kostrikina N.A."/>
            <person name="Kleerebezem R."/>
            <person name="Rijpstra W.I."/>
            <person name="Damste J.S."/>
            <person name="Le Paslier D."/>
            <person name="Muyzer G."/>
            <person name="Wagner M."/>
            <person name="van Loosdrecht M.C."/>
            <person name="Daims H."/>
        </authorList>
    </citation>
    <scope>NUCLEOTIDE SEQUENCE [LARGE SCALE GENOMIC DNA]</scope>
    <source>
        <strain evidence="7">none</strain>
    </source>
</reference>
<evidence type="ECO:0000256" key="5">
    <source>
        <dbReference type="HAMAP-Rule" id="MF_00373"/>
    </source>
</evidence>
<dbReference type="Pfam" id="PF00830">
    <property type="entry name" value="Ribosomal_L28"/>
    <property type="match status" value="1"/>
</dbReference>
<evidence type="ECO:0000256" key="1">
    <source>
        <dbReference type="ARBA" id="ARBA00008760"/>
    </source>
</evidence>
<dbReference type="AlphaFoldDB" id="I4EGT1"/>
<dbReference type="InterPro" id="IPR034704">
    <property type="entry name" value="Ribosomal_bL28/bL31-like_sf"/>
</dbReference>
<evidence type="ECO:0000313" key="7">
    <source>
        <dbReference type="Proteomes" id="UP000004221"/>
    </source>
</evidence>
<dbReference type="HAMAP" id="MF_00373">
    <property type="entry name" value="Ribosomal_bL28"/>
    <property type="match status" value="1"/>
</dbReference>
<dbReference type="RefSeq" id="WP_008477587.1">
    <property type="nucleotide sequence ID" value="NZ_CAGS01000201.1"/>
</dbReference>
<gene>
    <name evidence="5 6" type="primary">rpmB</name>
    <name evidence="6" type="ORF">NITHO_280036</name>
</gene>
<keyword evidence="7" id="KW-1185">Reference proteome</keyword>
<dbReference type="InterPro" id="IPR037147">
    <property type="entry name" value="Ribosomal_bL28_sf"/>
</dbReference>
<protein>
    <recommendedName>
        <fullName evidence="4 5">Large ribosomal subunit protein bL28</fullName>
    </recommendedName>
</protein>
<dbReference type="Proteomes" id="UP000004221">
    <property type="component" value="Unassembled WGS sequence"/>
</dbReference>
<evidence type="ECO:0000256" key="3">
    <source>
        <dbReference type="ARBA" id="ARBA00023274"/>
    </source>
</evidence>
<comment type="similarity">
    <text evidence="1 5">Belongs to the bacterial ribosomal protein bL28 family.</text>
</comment>
<organism evidence="6 7">
    <name type="scientific">Nitrolancea hollandica Lb</name>
    <dbReference type="NCBI Taxonomy" id="1129897"/>
    <lineage>
        <taxon>Bacteria</taxon>
        <taxon>Pseudomonadati</taxon>
        <taxon>Thermomicrobiota</taxon>
        <taxon>Thermomicrobia</taxon>
        <taxon>Sphaerobacterales</taxon>
        <taxon>Sphaerobacterineae</taxon>
        <taxon>Sphaerobacteraceae</taxon>
        <taxon>Nitrolancea</taxon>
    </lineage>
</organism>
<comment type="caution">
    <text evidence="6">The sequence shown here is derived from an EMBL/GenBank/DDBJ whole genome shotgun (WGS) entry which is preliminary data.</text>
</comment>
<keyword evidence="2 5" id="KW-0689">Ribosomal protein</keyword>
<dbReference type="Gene3D" id="2.30.170.40">
    <property type="entry name" value="Ribosomal protein L28/L24"/>
    <property type="match status" value="1"/>
</dbReference>
<dbReference type="GO" id="GO:0006412">
    <property type="term" value="P:translation"/>
    <property type="evidence" value="ECO:0007669"/>
    <property type="project" value="UniProtKB-UniRule"/>
</dbReference>
<dbReference type="InterPro" id="IPR001383">
    <property type="entry name" value="Ribosomal_bL28_bact-type"/>
</dbReference>
<dbReference type="SUPFAM" id="SSF143800">
    <property type="entry name" value="L28p-like"/>
    <property type="match status" value="1"/>
</dbReference>
<sequence>MAGKCDICGKGPGFGHNVSHSKRRTNRMFRPNIQRATIQDQGQPRKVNICTRCLRTLYKVGRTA</sequence>
<name>I4EGT1_9BACT</name>
<dbReference type="GO" id="GO:1990904">
    <property type="term" value="C:ribonucleoprotein complex"/>
    <property type="evidence" value="ECO:0007669"/>
    <property type="project" value="UniProtKB-KW"/>
</dbReference>
<proteinExistence type="inferred from homology"/>
<evidence type="ECO:0000256" key="2">
    <source>
        <dbReference type="ARBA" id="ARBA00022980"/>
    </source>
</evidence>
<dbReference type="PANTHER" id="PTHR39080">
    <property type="entry name" value="50S RIBOSOMAL PROTEIN L28"/>
    <property type="match status" value="1"/>
</dbReference>
<accession>I4EGT1</accession>
<evidence type="ECO:0000256" key="4">
    <source>
        <dbReference type="ARBA" id="ARBA00035174"/>
    </source>
</evidence>
<dbReference type="EMBL" id="CAGS01000201">
    <property type="protein sequence ID" value="CCF83893.1"/>
    <property type="molecule type" value="Genomic_DNA"/>
</dbReference>
<keyword evidence="3 5" id="KW-0687">Ribonucleoprotein</keyword>
<dbReference type="InterPro" id="IPR050096">
    <property type="entry name" value="Bacterial_rp_bL28"/>
</dbReference>
<dbReference type="GO" id="GO:0003735">
    <property type="term" value="F:structural constituent of ribosome"/>
    <property type="evidence" value="ECO:0007669"/>
    <property type="project" value="InterPro"/>
</dbReference>
<dbReference type="GO" id="GO:0005840">
    <property type="term" value="C:ribosome"/>
    <property type="evidence" value="ECO:0007669"/>
    <property type="project" value="UniProtKB-KW"/>
</dbReference>
<evidence type="ECO:0000313" key="6">
    <source>
        <dbReference type="EMBL" id="CCF83893.1"/>
    </source>
</evidence>